<evidence type="ECO:0008006" key="3">
    <source>
        <dbReference type="Google" id="ProtNLM"/>
    </source>
</evidence>
<dbReference type="AlphaFoldDB" id="A0A4Y2M5T6"/>
<dbReference type="EMBL" id="BGPR01006855">
    <property type="protein sequence ID" value="GBN22361.1"/>
    <property type="molecule type" value="Genomic_DNA"/>
</dbReference>
<dbReference type="Proteomes" id="UP000499080">
    <property type="component" value="Unassembled WGS sequence"/>
</dbReference>
<keyword evidence="2" id="KW-1185">Reference proteome</keyword>
<name>A0A4Y2M5T6_ARAVE</name>
<evidence type="ECO:0000313" key="2">
    <source>
        <dbReference type="Proteomes" id="UP000499080"/>
    </source>
</evidence>
<protein>
    <recommendedName>
        <fullName evidence="3">CCHC-type domain-containing protein</fullName>
    </recommendedName>
</protein>
<organism evidence="1 2">
    <name type="scientific">Araneus ventricosus</name>
    <name type="common">Orbweaver spider</name>
    <name type="synonym">Epeira ventricosa</name>
    <dbReference type="NCBI Taxonomy" id="182803"/>
    <lineage>
        <taxon>Eukaryota</taxon>
        <taxon>Metazoa</taxon>
        <taxon>Ecdysozoa</taxon>
        <taxon>Arthropoda</taxon>
        <taxon>Chelicerata</taxon>
        <taxon>Arachnida</taxon>
        <taxon>Araneae</taxon>
        <taxon>Araneomorphae</taxon>
        <taxon>Entelegynae</taxon>
        <taxon>Araneoidea</taxon>
        <taxon>Araneidae</taxon>
        <taxon>Araneus</taxon>
    </lineage>
</organism>
<dbReference type="OrthoDB" id="6780370at2759"/>
<proteinExistence type="predicted"/>
<gene>
    <name evidence="1" type="ORF">AVEN_186218_1</name>
</gene>
<comment type="caution">
    <text evidence="1">The sequence shown here is derived from an EMBL/GenBank/DDBJ whole genome shotgun (WGS) entry which is preliminary data.</text>
</comment>
<evidence type="ECO:0000313" key="1">
    <source>
        <dbReference type="EMBL" id="GBN22361.1"/>
    </source>
</evidence>
<accession>A0A4Y2M5T6</accession>
<sequence>MQKNRIYLCKKCNLSHSYGKCPDYGTTCKNCGLKNHWEIPCRNKKKQRFPITKNTEGRKVSSLEEENLLSPASPVGLAISNRSESQSKTNDSTWFQELSVNGNLVNFKLNSGAELNVLPFEILQDWENIPRIKTNTRPILDYSKKSQS</sequence>
<reference evidence="1 2" key="1">
    <citation type="journal article" date="2019" name="Sci. Rep.">
        <title>Orb-weaving spider Araneus ventricosus genome elucidates the spidroin gene catalogue.</title>
        <authorList>
            <person name="Kono N."/>
            <person name="Nakamura H."/>
            <person name="Ohtoshi R."/>
            <person name="Moran D.A.P."/>
            <person name="Shinohara A."/>
            <person name="Yoshida Y."/>
            <person name="Fujiwara M."/>
            <person name="Mori M."/>
            <person name="Tomita M."/>
            <person name="Arakawa K."/>
        </authorList>
    </citation>
    <scope>NUCLEOTIDE SEQUENCE [LARGE SCALE GENOMIC DNA]</scope>
</reference>